<dbReference type="CDD" id="cd16343">
    <property type="entry name" value="LMWPTP"/>
    <property type="match status" value="1"/>
</dbReference>
<comment type="similarity">
    <text evidence="1">Belongs to the low molecular weight phosphotyrosine protein phosphatase family.</text>
</comment>
<keyword evidence="3" id="KW-0378">Hydrolase</keyword>
<reference evidence="8" key="1">
    <citation type="submission" date="2020-10" db="EMBL/GenBank/DDBJ databases">
        <title>Connecting structure to function with the recovery of over 1000 high-quality activated sludge metagenome-assembled genomes encoding full-length rRNA genes using long-read sequencing.</title>
        <authorList>
            <person name="Singleton C.M."/>
            <person name="Petriglieri F."/>
            <person name="Kristensen J.M."/>
            <person name="Kirkegaard R.H."/>
            <person name="Michaelsen T.Y."/>
            <person name="Andersen M.H."/>
            <person name="Karst S.M."/>
            <person name="Dueholm M.S."/>
            <person name="Nielsen P.H."/>
            <person name="Albertsen M."/>
        </authorList>
    </citation>
    <scope>NUCLEOTIDE SEQUENCE</scope>
    <source>
        <strain evidence="8">Skiv_18-Q3-R9-52_MAXAC.067</strain>
    </source>
</reference>
<evidence type="ECO:0000256" key="3">
    <source>
        <dbReference type="ARBA" id="ARBA00022801"/>
    </source>
</evidence>
<comment type="catalytic activity">
    <reaction evidence="5">
        <text>O-phospho-L-tyrosyl-[protein] + H2O = L-tyrosyl-[protein] + phosphate</text>
        <dbReference type="Rhea" id="RHEA:10684"/>
        <dbReference type="Rhea" id="RHEA-COMP:10136"/>
        <dbReference type="Rhea" id="RHEA-COMP:20101"/>
        <dbReference type="ChEBI" id="CHEBI:15377"/>
        <dbReference type="ChEBI" id="CHEBI:43474"/>
        <dbReference type="ChEBI" id="CHEBI:46858"/>
        <dbReference type="ChEBI" id="CHEBI:61978"/>
        <dbReference type="EC" id="3.1.3.48"/>
    </reaction>
</comment>
<dbReference type="PANTHER" id="PTHR11717:SF31">
    <property type="entry name" value="LOW MOLECULAR WEIGHT PROTEIN-TYROSINE-PHOSPHATASE ETP-RELATED"/>
    <property type="match status" value="1"/>
</dbReference>
<evidence type="ECO:0000256" key="1">
    <source>
        <dbReference type="ARBA" id="ARBA00011063"/>
    </source>
</evidence>
<dbReference type="InterPro" id="IPR017867">
    <property type="entry name" value="Tyr_phospatase_low_mol_wt"/>
</dbReference>
<keyword evidence="4" id="KW-0904">Protein phosphatase</keyword>
<dbReference type="EC" id="3.1.3.48" evidence="2"/>
<sequence length="151" mass="17058">MKSILVLCEGNHCRSPIAEALLQAELGPEVRVESAGFNALEGQPADLQVQQVTREHQIDLAGHRGRQWTTEMALRADLILVMEEYQKTMCEALVPSVRGRVFLLGHWRADPPRDIPDPYGLGLESTRLSFELIKQAVATWLPRFQRTQRSV</sequence>
<dbReference type="InterPro" id="IPR023485">
    <property type="entry name" value="Ptyr_pPase"/>
</dbReference>
<evidence type="ECO:0000256" key="5">
    <source>
        <dbReference type="ARBA" id="ARBA00051722"/>
    </source>
</evidence>
<dbReference type="SUPFAM" id="SSF52788">
    <property type="entry name" value="Phosphotyrosine protein phosphatases I"/>
    <property type="match status" value="1"/>
</dbReference>
<feature type="domain" description="Phosphotyrosine protein phosphatase I" evidence="7">
    <location>
        <begin position="2"/>
        <end position="143"/>
    </location>
</feature>
<dbReference type="SMART" id="SM00226">
    <property type="entry name" value="LMWPc"/>
    <property type="match status" value="1"/>
</dbReference>
<protein>
    <recommendedName>
        <fullName evidence="2">protein-tyrosine-phosphatase</fullName>
        <ecNumber evidence="2">3.1.3.48</ecNumber>
    </recommendedName>
</protein>
<dbReference type="EMBL" id="JADKIO010000006">
    <property type="protein sequence ID" value="MBK9796354.1"/>
    <property type="molecule type" value="Genomic_DNA"/>
</dbReference>
<organism evidence="8 9">
    <name type="scientific">Candidatus Geothrix skivensis</name>
    <dbReference type="NCBI Taxonomy" id="2954439"/>
    <lineage>
        <taxon>Bacteria</taxon>
        <taxon>Pseudomonadati</taxon>
        <taxon>Acidobacteriota</taxon>
        <taxon>Holophagae</taxon>
        <taxon>Holophagales</taxon>
        <taxon>Holophagaceae</taxon>
        <taxon>Geothrix</taxon>
    </lineage>
</organism>
<accession>A0A9D7XL86</accession>
<proteinExistence type="inferred from homology"/>
<dbReference type="InterPro" id="IPR050438">
    <property type="entry name" value="LMW_PTPase"/>
</dbReference>
<evidence type="ECO:0000313" key="8">
    <source>
        <dbReference type="EMBL" id="MBK9796354.1"/>
    </source>
</evidence>
<dbReference type="Pfam" id="PF01451">
    <property type="entry name" value="LMWPc"/>
    <property type="match status" value="1"/>
</dbReference>
<feature type="active site" description="Nucleophile" evidence="6">
    <location>
        <position position="8"/>
    </location>
</feature>
<comment type="caution">
    <text evidence="8">The sequence shown here is derived from an EMBL/GenBank/DDBJ whole genome shotgun (WGS) entry which is preliminary data.</text>
</comment>
<evidence type="ECO:0000256" key="6">
    <source>
        <dbReference type="PIRSR" id="PIRSR617867-1"/>
    </source>
</evidence>
<feature type="active site" description="Proton donor" evidence="6">
    <location>
        <position position="117"/>
    </location>
</feature>
<dbReference type="GO" id="GO:0004725">
    <property type="term" value="F:protein tyrosine phosphatase activity"/>
    <property type="evidence" value="ECO:0007669"/>
    <property type="project" value="UniProtKB-EC"/>
</dbReference>
<name>A0A9D7XL86_9BACT</name>
<dbReference type="PRINTS" id="PR00719">
    <property type="entry name" value="LMWPTPASE"/>
</dbReference>
<gene>
    <name evidence="8" type="ORF">IPP58_07630</name>
</gene>
<dbReference type="Gene3D" id="3.40.50.2300">
    <property type="match status" value="1"/>
</dbReference>
<dbReference type="InterPro" id="IPR036196">
    <property type="entry name" value="Ptyr_pPase_sf"/>
</dbReference>
<feature type="active site" evidence="6">
    <location>
        <position position="14"/>
    </location>
</feature>
<dbReference type="Proteomes" id="UP000886657">
    <property type="component" value="Unassembled WGS sequence"/>
</dbReference>
<dbReference type="PANTHER" id="PTHR11717">
    <property type="entry name" value="LOW MOLECULAR WEIGHT PROTEIN TYROSINE PHOSPHATASE"/>
    <property type="match status" value="1"/>
</dbReference>
<evidence type="ECO:0000313" key="9">
    <source>
        <dbReference type="Proteomes" id="UP000886657"/>
    </source>
</evidence>
<evidence type="ECO:0000256" key="2">
    <source>
        <dbReference type="ARBA" id="ARBA00013064"/>
    </source>
</evidence>
<evidence type="ECO:0000256" key="4">
    <source>
        <dbReference type="ARBA" id="ARBA00022912"/>
    </source>
</evidence>
<evidence type="ECO:0000259" key="7">
    <source>
        <dbReference type="SMART" id="SM00226"/>
    </source>
</evidence>
<dbReference type="AlphaFoldDB" id="A0A9D7XL86"/>